<dbReference type="RefSeq" id="XP_060322901.1">
    <property type="nucleotide sequence ID" value="XM_060474800.1"/>
</dbReference>
<comment type="caution">
    <text evidence="2">The sequence shown here is derived from an EMBL/GenBank/DDBJ whole genome shotgun (WGS) entry which is preliminary data.</text>
</comment>
<reference evidence="2" key="1">
    <citation type="submission" date="2023-06" db="EMBL/GenBank/DDBJ databases">
        <authorList>
            <consortium name="Lawrence Berkeley National Laboratory"/>
            <person name="Ahrendt S."/>
            <person name="Sahu N."/>
            <person name="Indic B."/>
            <person name="Wong-Bajracharya J."/>
            <person name="Merenyi Z."/>
            <person name="Ke H.-M."/>
            <person name="Monk M."/>
            <person name="Kocsube S."/>
            <person name="Drula E."/>
            <person name="Lipzen A."/>
            <person name="Balint B."/>
            <person name="Henrissat B."/>
            <person name="Andreopoulos B."/>
            <person name="Martin F.M."/>
            <person name="Harder C.B."/>
            <person name="Rigling D."/>
            <person name="Ford K.L."/>
            <person name="Foster G.D."/>
            <person name="Pangilinan J."/>
            <person name="Papanicolaou A."/>
            <person name="Barry K."/>
            <person name="LaButti K."/>
            <person name="Viragh M."/>
            <person name="Koriabine M."/>
            <person name="Yan M."/>
            <person name="Riley R."/>
            <person name="Champramary S."/>
            <person name="Plett K.L."/>
            <person name="Tsai I.J."/>
            <person name="Slot J."/>
            <person name="Sipos G."/>
            <person name="Plett J."/>
            <person name="Nagy L.G."/>
            <person name="Grigoriev I.V."/>
        </authorList>
    </citation>
    <scope>NUCLEOTIDE SEQUENCE</scope>
    <source>
        <strain evidence="2">CCBAS 213</strain>
    </source>
</reference>
<evidence type="ECO:0000313" key="3">
    <source>
        <dbReference type="Proteomes" id="UP001175211"/>
    </source>
</evidence>
<dbReference type="Proteomes" id="UP001175211">
    <property type="component" value="Unassembled WGS sequence"/>
</dbReference>
<gene>
    <name evidence="2" type="ORF">EV420DRAFT_1585868</name>
</gene>
<feature type="transmembrane region" description="Helical" evidence="1">
    <location>
        <begin position="42"/>
        <end position="62"/>
    </location>
</feature>
<protein>
    <submittedName>
        <fullName evidence="2">Uncharacterized protein</fullName>
    </submittedName>
</protein>
<name>A0AA39MKL7_ARMTA</name>
<evidence type="ECO:0000256" key="1">
    <source>
        <dbReference type="SAM" id="Phobius"/>
    </source>
</evidence>
<dbReference type="GeneID" id="85358348"/>
<dbReference type="AlphaFoldDB" id="A0AA39MKL7"/>
<keyword evidence="1" id="KW-0472">Membrane</keyword>
<keyword evidence="3" id="KW-1185">Reference proteome</keyword>
<keyword evidence="1" id="KW-0812">Transmembrane</keyword>
<organism evidence="2 3">
    <name type="scientific">Armillaria tabescens</name>
    <name type="common">Ringless honey mushroom</name>
    <name type="synonym">Agaricus tabescens</name>
    <dbReference type="NCBI Taxonomy" id="1929756"/>
    <lineage>
        <taxon>Eukaryota</taxon>
        <taxon>Fungi</taxon>
        <taxon>Dikarya</taxon>
        <taxon>Basidiomycota</taxon>
        <taxon>Agaricomycotina</taxon>
        <taxon>Agaricomycetes</taxon>
        <taxon>Agaricomycetidae</taxon>
        <taxon>Agaricales</taxon>
        <taxon>Marasmiineae</taxon>
        <taxon>Physalacriaceae</taxon>
        <taxon>Desarmillaria</taxon>
    </lineage>
</organism>
<accession>A0AA39MKL7</accession>
<keyword evidence="1" id="KW-1133">Transmembrane helix</keyword>
<proteinExistence type="predicted"/>
<evidence type="ECO:0000313" key="2">
    <source>
        <dbReference type="EMBL" id="KAK0438331.1"/>
    </source>
</evidence>
<sequence>MFILHTYIRRTHVVLVHTVTLTVRSLSPKLGYYMYLFTSYNAPLAAALSMCFFEVTLFVGCISVHRFPLYGWCLQKGTLFDYFFSKRQRQRH</sequence>
<dbReference type="EMBL" id="JAUEPS010000098">
    <property type="protein sequence ID" value="KAK0438331.1"/>
    <property type="molecule type" value="Genomic_DNA"/>
</dbReference>